<dbReference type="PROSITE" id="PS50985">
    <property type="entry name" value="GRAS"/>
    <property type="match status" value="1"/>
</dbReference>
<name>A0A835PDD9_VANPL</name>
<evidence type="ECO:0000313" key="6">
    <source>
        <dbReference type="Proteomes" id="UP000636800"/>
    </source>
</evidence>
<dbReference type="AlphaFoldDB" id="A0A835PDD9"/>
<feature type="compositionally biased region" description="Low complexity" evidence="4">
    <location>
        <begin position="165"/>
        <end position="189"/>
    </location>
</feature>
<evidence type="ECO:0000256" key="2">
    <source>
        <dbReference type="ARBA" id="ARBA00023163"/>
    </source>
</evidence>
<feature type="region of interest" description="SAW" evidence="3">
    <location>
        <begin position="493"/>
        <end position="569"/>
    </location>
</feature>
<comment type="caution">
    <text evidence="3">Lacks conserved residue(s) required for the propagation of feature annotation.</text>
</comment>
<sequence>MVETGFLGRDLRRGFMLEFGSNIQLPFQQRSDGGVGFGIGGVLKRSTRDIEDQQDSFVRSVKQKTDLSSPPPLRSSPSSVSAPLERQGISNSSIWSFSEGVSTVEAQFEKKFDLKKRLLELERHLLDDEEEEEVSGSNSVIASNEWSSTMQKLVPPPPPPPNRHPLSPASTTSTSSSCSSSSRSPSQATPSKLILLDTAKAISEGNLKMASDNLIFLKRAANSRGGPDQRLTAMMVFALVSRCSRLNSPGNSVLVDDICSAEHQAAAHMLYEASPCFKLGTVAANVAILEATKDHRKIHILDFNVGHGGNLASLIYAISERHRYHDPPSLKITAVCDPSFLFSPISATGSANNLKLVGDRLVKLADRLGIGLRFRIVNRETHELDQTTLQCEPEEALAVNLAYILSRVADESVSPSNPRDELLRRVKGLAPKVVTLVEQEMNGNTAPFETRFAEACAHYGALLESFDATVGRESRERARVEYCLAQKAANCVAREGADRVERCEVYGKWRARMSMAGFQPAQLGFAVTNSIKIRLDSIRNNPGFTVNLEDTWIGCGWMDRILTVASAWH</sequence>
<feature type="compositionally biased region" description="Pro residues" evidence="4">
    <location>
        <begin position="154"/>
        <end position="163"/>
    </location>
</feature>
<feature type="short sequence motif" description="VHIID" evidence="3">
    <location>
        <begin position="298"/>
        <end position="302"/>
    </location>
</feature>
<feature type="compositionally biased region" description="Low complexity" evidence="4">
    <location>
        <begin position="75"/>
        <end position="84"/>
    </location>
</feature>
<gene>
    <name evidence="5" type="ORF">HPP92_026876</name>
</gene>
<dbReference type="OrthoDB" id="525027at2759"/>
<organism evidence="5 6">
    <name type="scientific">Vanilla planifolia</name>
    <name type="common">Vanilla</name>
    <dbReference type="NCBI Taxonomy" id="51239"/>
    <lineage>
        <taxon>Eukaryota</taxon>
        <taxon>Viridiplantae</taxon>
        <taxon>Streptophyta</taxon>
        <taxon>Embryophyta</taxon>
        <taxon>Tracheophyta</taxon>
        <taxon>Spermatophyta</taxon>
        <taxon>Magnoliopsida</taxon>
        <taxon>Liliopsida</taxon>
        <taxon>Asparagales</taxon>
        <taxon>Orchidaceae</taxon>
        <taxon>Vanilloideae</taxon>
        <taxon>Vanilleae</taxon>
        <taxon>Vanilla</taxon>
    </lineage>
</organism>
<reference evidence="5 6" key="1">
    <citation type="journal article" date="2020" name="Nat. Food">
        <title>A phased Vanilla planifolia genome enables genetic improvement of flavour and production.</title>
        <authorList>
            <person name="Hasing T."/>
            <person name="Tang H."/>
            <person name="Brym M."/>
            <person name="Khazi F."/>
            <person name="Huang T."/>
            <person name="Chambers A.H."/>
        </authorList>
    </citation>
    <scope>NUCLEOTIDE SEQUENCE [LARGE SCALE GENOMIC DNA]</scope>
    <source>
        <tissue evidence="5">Leaf</tissue>
    </source>
</reference>
<keyword evidence="2" id="KW-0804">Transcription</keyword>
<comment type="similarity">
    <text evidence="3">Belongs to the GRAS family.</text>
</comment>
<comment type="caution">
    <text evidence="5">The sequence shown here is derived from an EMBL/GenBank/DDBJ whole genome shotgun (WGS) entry which is preliminary data.</text>
</comment>
<evidence type="ECO:0000256" key="4">
    <source>
        <dbReference type="SAM" id="MobiDB-lite"/>
    </source>
</evidence>
<feature type="region of interest" description="Disordered" evidence="4">
    <location>
        <begin position="148"/>
        <end position="189"/>
    </location>
</feature>
<evidence type="ECO:0000313" key="5">
    <source>
        <dbReference type="EMBL" id="KAG0450508.1"/>
    </source>
</evidence>
<proteinExistence type="inferred from homology"/>
<keyword evidence="6" id="KW-1185">Reference proteome</keyword>
<dbReference type="Proteomes" id="UP000636800">
    <property type="component" value="Unassembled WGS sequence"/>
</dbReference>
<dbReference type="PANTHER" id="PTHR31636">
    <property type="entry name" value="OSJNBA0084A10.13 PROTEIN-RELATED"/>
    <property type="match status" value="1"/>
</dbReference>
<evidence type="ECO:0000256" key="3">
    <source>
        <dbReference type="PROSITE-ProRule" id="PRU01191"/>
    </source>
</evidence>
<protein>
    <recommendedName>
        <fullName evidence="7">Scarecrow-like protein 8</fullName>
    </recommendedName>
</protein>
<dbReference type="InterPro" id="IPR005202">
    <property type="entry name" value="TF_GRAS"/>
</dbReference>
<feature type="region of interest" description="Disordered" evidence="4">
    <location>
        <begin position="60"/>
        <end position="85"/>
    </location>
</feature>
<evidence type="ECO:0000256" key="1">
    <source>
        <dbReference type="ARBA" id="ARBA00023015"/>
    </source>
</evidence>
<dbReference type="EMBL" id="JADCNL010000110">
    <property type="protein sequence ID" value="KAG0450508.1"/>
    <property type="molecule type" value="Genomic_DNA"/>
</dbReference>
<keyword evidence="1" id="KW-0805">Transcription regulation</keyword>
<accession>A0A835PDD9</accession>
<dbReference type="Pfam" id="PF03514">
    <property type="entry name" value="GRAS"/>
    <property type="match status" value="1"/>
</dbReference>
<evidence type="ECO:0008006" key="7">
    <source>
        <dbReference type="Google" id="ProtNLM"/>
    </source>
</evidence>